<keyword evidence="8 13" id="KW-0472">Membrane</keyword>
<gene>
    <name evidence="14" type="ORF">DGYR_LOCUS2441</name>
</gene>
<evidence type="ECO:0000256" key="1">
    <source>
        <dbReference type="ARBA" id="ARBA00004141"/>
    </source>
</evidence>
<dbReference type="Proteomes" id="UP000549394">
    <property type="component" value="Unassembled WGS sequence"/>
</dbReference>
<dbReference type="AlphaFoldDB" id="A0A7I8VB97"/>
<keyword evidence="3 11" id="KW-0894">Sodium channel</keyword>
<evidence type="ECO:0000256" key="9">
    <source>
        <dbReference type="ARBA" id="ARBA00023201"/>
    </source>
</evidence>
<evidence type="ECO:0000256" key="8">
    <source>
        <dbReference type="ARBA" id="ARBA00023136"/>
    </source>
</evidence>
<keyword evidence="7 11" id="KW-0406">Ion transport</keyword>
<proteinExistence type="inferred from homology"/>
<evidence type="ECO:0000256" key="4">
    <source>
        <dbReference type="ARBA" id="ARBA00022692"/>
    </source>
</evidence>
<keyword evidence="5 13" id="KW-1133">Transmembrane helix</keyword>
<sequence>MNDNKNMDKYTNYDKIINQVKESLSMSTVKGIPRIMKTKNKCIRSLWIMATILVLFFACGHSYLLFKGFLQYGVYTITEESFDLTFSVDYFPSVTICSLIPFAENTKESIPTYRTFHESVEKRLNDLKNENLSLSEGEESLLKNINMYFDWLTLEKAKLKGYDSDIFVLKCKLMLSGNKAARAPCKNFLKITLVQNPDLFNCFTLKFSLPRSSGKFIEKVMLSLFLGNIPSDYAYYIEKNKELTGQGVKIFIHDRQENYPRVHGHGLIVSKGVKGILTTRPNLRIRKAAPYTNCQKTKNYMYNFAGDFVDSKSFSYCTLKQWQDFIVKSINCTLSSLLIISDRKHLNLPKCRQLSKYITKEELLTIAYTNRFLLGWNRLASPTSTPSSNNNNDINNDNTAKDQSTQRKCHESCEELRFKYTFSSLALDERFLINLYEYADNKKAMKSYLESSNDFKKCLTNFQNYTECFERVSTASYKDLIQLDIQQDSQSGGIIEFDVPQFELADFLAKLAATVNFWVGVSAIFCIELFDILLQVILSIEFPKY</sequence>
<keyword evidence="2 11" id="KW-0813">Transport</keyword>
<dbReference type="InterPro" id="IPR001873">
    <property type="entry name" value="ENaC"/>
</dbReference>
<keyword evidence="6" id="KW-0915">Sodium</keyword>
<evidence type="ECO:0000256" key="5">
    <source>
        <dbReference type="ARBA" id="ARBA00022989"/>
    </source>
</evidence>
<feature type="compositionally biased region" description="Low complexity" evidence="12">
    <location>
        <begin position="383"/>
        <end position="398"/>
    </location>
</feature>
<feature type="region of interest" description="Disordered" evidence="12">
    <location>
        <begin position="383"/>
        <end position="406"/>
    </location>
</feature>
<name>A0A7I8VB97_9ANNE</name>
<evidence type="ECO:0000256" key="7">
    <source>
        <dbReference type="ARBA" id="ARBA00023065"/>
    </source>
</evidence>
<comment type="similarity">
    <text evidence="11">Belongs to the amiloride-sensitive sodium channel (TC 1.A.6) family.</text>
</comment>
<dbReference type="GO" id="GO:0005886">
    <property type="term" value="C:plasma membrane"/>
    <property type="evidence" value="ECO:0007669"/>
    <property type="project" value="TreeGrafter"/>
</dbReference>
<evidence type="ECO:0000256" key="2">
    <source>
        <dbReference type="ARBA" id="ARBA00022448"/>
    </source>
</evidence>
<evidence type="ECO:0000256" key="13">
    <source>
        <dbReference type="SAM" id="Phobius"/>
    </source>
</evidence>
<evidence type="ECO:0000313" key="14">
    <source>
        <dbReference type="EMBL" id="CAD5113455.1"/>
    </source>
</evidence>
<evidence type="ECO:0000256" key="11">
    <source>
        <dbReference type="RuleBase" id="RU000679"/>
    </source>
</evidence>
<reference evidence="14 15" key="1">
    <citation type="submission" date="2020-08" db="EMBL/GenBank/DDBJ databases">
        <authorList>
            <person name="Hejnol A."/>
        </authorList>
    </citation>
    <scope>NUCLEOTIDE SEQUENCE [LARGE SCALE GENOMIC DNA]</scope>
</reference>
<dbReference type="Pfam" id="PF00858">
    <property type="entry name" value="ASC"/>
    <property type="match status" value="1"/>
</dbReference>
<accession>A0A7I8VB97</accession>
<comment type="caution">
    <text evidence="14">The sequence shown here is derived from an EMBL/GenBank/DDBJ whole genome shotgun (WGS) entry which is preliminary data.</text>
</comment>
<feature type="transmembrane region" description="Helical" evidence="13">
    <location>
        <begin position="46"/>
        <end position="66"/>
    </location>
</feature>
<dbReference type="PANTHER" id="PTHR11690:SF227">
    <property type="entry name" value="AMILORIDE-SENSITIVE SODIUM CHANNEL"/>
    <property type="match status" value="1"/>
</dbReference>
<dbReference type="EMBL" id="CAJFCJ010000003">
    <property type="protein sequence ID" value="CAD5113455.1"/>
    <property type="molecule type" value="Genomic_DNA"/>
</dbReference>
<dbReference type="PANTHER" id="PTHR11690">
    <property type="entry name" value="AMILORIDE-SENSITIVE SODIUM CHANNEL-RELATED"/>
    <property type="match status" value="1"/>
</dbReference>
<evidence type="ECO:0000256" key="3">
    <source>
        <dbReference type="ARBA" id="ARBA00022461"/>
    </source>
</evidence>
<organism evidence="14 15">
    <name type="scientific">Dimorphilus gyrociliatus</name>
    <dbReference type="NCBI Taxonomy" id="2664684"/>
    <lineage>
        <taxon>Eukaryota</taxon>
        <taxon>Metazoa</taxon>
        <taxon>Spiralia</taxon>
        <taxon>Lophotrochozoa</taxon>
        <taxon>Annelida</taxon>
        <taxon>Polychaeta</taxon>
        <taxon>Polychaeta incertae sedis</taxon>
        <taxon>Dinophilidae</taxon>
        <taxon>Dimorphilus</taxon>
    </lineage>
</organism>
<dbReference type="OrthoDB" id="6021021at2759"/>
<evidence type="ECO:0000256" key="12">
    <source>
        <dbReference type="SAM" id="MobiDB-lite"/>
    </source>
</evidence>
<dbReference type="GO" id="GO:0015280">
    <property type="term" value="F:ligand-gated sodium channel activity"/>
    <property type="evidence" value="ECO:0007669"/>
    <property type="project" value="TreeGrafter"/>
</dbReference>
<keyword evidence="15" id="KW-1185">Reference proteome</keyword>
<keyword evidence="10 11" id="KW-0407">Ion channel</keyword>
<evidence type="ECO:0000256" key="6">
    <source>
        <dbReference type="ARBA" id="ARBA00023053"/>
    </source>
</evidence>
<evidence type="ECO:0000313" key="15">
    <source>
        <dbReference type="Proteomes" id="UP000549394"/>
    </source>
</evidence>
<keyword evidence="9 11" id="KW-0739">Sodium transport</keyword>
<comment type="subcellular location">
    <subcellularLocation>
        <location evidence="1">Membrane</location>
        <topology evidence="1">Multi-pass membrane protein</topology>
    </subcellularLocation>
</comment>
<keyword evidence="4 11" id="KW-0812">Transmembrane</keyword>
<evidence type="ECO:0000256" key="10">
    <source>
        <dbReference type="ARBA" id="ARBA00023303"/>
    </source>
</evidence>
<protein>
    <submittedName>
        <fullName evidence="14">DgyrCDS2622</fullName>
    </submittedName>
</protein>